<dbReference type="InterPro" id="IPR035994">
    <property type="entry name" value="Nucleoside_phosphorylase_sf"/>
</dbReference>
<evidence type="ECO:0000313" key="1">
    <source>
        <dbReference type="EMBL" id="WRP17298.1"/>
    </source>
</evidence>
<evidence type="ECO:0000313" key="2">
    <source>
        <dbReference type="Proteomes" id="UP001332192"/>
    </source>
</evidence>
<accession>A0ABZ1BXI4</accession>
<proteinExistence type="predicted"/>
<dbReference type="SUPFAM" id="SSF53167">
    <property type="entry name" value="Purine and uridine phosphorylases"/>
    <property type="match status" value="1"/>
</dbReference>
<keyword evidence="2" id="KW-1185">Reference proteome</keyword>
<gene>
    <name evidence="1" type="ORF">U7230_14640</name>
</gene>
<protein>
    <submittedName>
        <fullName evidence="1">Uncharacterized protein</fullName>
    </submittedName>
</protein>
<reference evidence="1 2" key="1">
    <citation type="journal article" date="2024" name="Front. Microbiol.">
        <title>Novel thermophilic genera Geochorda gen. nov. and Carboxydochorda gen. nov. from the deep terrestrial subsurface reveal the ecophysiological diversity in the class Limnochordia.</title>
        <authorList>
            <person name="Karnachuk O.V."/>
            <person name="Lukina A.P."/>
            <person name="Avakyan M.R."/>
            <person name="Kadnikov V.V."/>
            <person name="Begmatov S."/>
            <person name="Beletsky A.V."/>
            <person name="Vlasova K.G."/>
            <person name="Novikov A.A."/>
            <person name="Shcherbakova V.A."/>
            <person name="Mardanov A.V."/>
            <person name="Ravin N.V."/>
        </authorList>
    </citation>
    <scope>NUCLEOTIDE SEQUENCE [LARGE SCALE GENOMIC DNA]</scope>
    <source>
        <strain evidence="1 2">L945</strain>
    </source>
</reference>
<dbReference type="RefSeq" id="WP_324716569.1">
    <property type="nucleotide sequence ID" value="NZ_CP141615.1"/>
</dbReference>
<name>A0ABZ1BXI4_9FIRM</name>
<dbReference type="Proteomes" id="UP001332192">
    <property type="component" value="Chromosome"/>
</dbReference>
<dbReference type="EMBL" id="CP141615">
    <property type="protein sequence ID" value="WRP17298.1"/>
    <property type="molecule type" value="Genomic_DNA"/>
</dbReference>
<organism evidence="1 2">
    <name type="scientific">Carboxydichorda subterranea</name>
    <dbReference type="NCBI Taxonomy" id="3109565"/>
    <lineage>
        <taxon>Bacteria</taxon>
        <taxon>Bacillati</taxon>
        <taxon>Bacillota</taxon>
        <taxon>Limnochordia</taxon>
        <taxon>Limnochordales</taxon>
        <taxon>Geochordaceae</taxon>
        <taxon>Carboxydichorda</taxon>
    </lineage>
</organism>
<sequence>MAVAEALHVLEDGRLQELTGRPAAAIEPLRLQRGMETSALYMLGRFRGVEVCHLLLISHELWHGRPAVGSAELRAAEE</sequence>